<dbReference type="PANTHER" id="PTHR33542">
    <property type="entry name" value="SIROHYDROCHLORIN FERROCHELATASE, CHLOROPLASTIC"/>
    <property type="match status" value="1"/>
</dbReference>
<dbReference type="eggNOG" id="COG2138">
    <property type="taxonomic scope" value="Bacteria"/>
</dbReference>
<dbReference type="PANTHER" id="PTHR33542:SF3">
    <property type="entry name" value="SIROHYDROCHLORIN FERROCHELATASE, CHLOROPLASTIC"/>
    <property type="match status" value="1"/>
</dbReference>
<organism evidence="3 4">
    <name type="scientific">Prochlorothrix hollandica PCC 9006 = CALU 1027</name>
    <dbReference type="NCBI Taxonomy" id="317619"/>
    <lineage>
        <taxon>Bacteria</taxon>
        <taxon>Bacillati</taxon>
        <taxon>Cyanobacteriota</taxon>
        <taxon>Cyanophyceae</taxon>
        <taxon>Prochlorotrichales</taxon>
        <taxon>Prochlorotrichaceae</taxon>
        <taxon>Prochlorothrix</taxon>
    </lineage>
</organism>
<dbReference type="Gene3D" id="3.40.50.1400">
    <property type="match status" value="2"/>
</dbReference>
<evidence type="ECO:0000313" key="4">
    <source>
        <dbReference type="Proteomes" id="UP000034681"/>
    </source>
</evidence>
<reference evidence="3" key="1">
    <citation type="submission" date="2012-04" db="EMBL/GenBank/DDBJ databases">
        <authorList>
            <person name="Borisov I.G."/>
            <person name="Ivanikova N.V."/>
            <person name="Pinevich A.V."/>
        </authorList>
    </citation>
    <scope>NUCLEOTIDE SEQUENCE</scope>
    <source>
        <strain evidence="3">CALU 1027</strain>
    </source>
</reference>
<comment type="caution">
    <text evidence="3">The sequence shown here is derived from an EMBL/GenBank/DDBJ whole genome shotgun (WGS) entry which is preliminary data.</text>
</comment>
<keyword evidence="4" id="KW-1185">Reference proteome</keyword>
<evidence type="ECO:0000313" key="3">
    <source>
        <dbReference type="EMBL" id="KKI98443.1"/>
    </source>
</evidence>
<evidence type="ECO:0008006" key="5">
    <source>
        <dbReference type="Google" id="ProtNLM"/>
    </source>
</evidence>
<keyword evidence="1" id="KW-0479">Metal-binding</keyword>
<accession>A0A0M2PUX4</accession>
<dbReference type="SUPFAM" id="SSF53800">
    <property type="entry name" value="Chelatase"/>
    <property type="match status" value="1"/>
</dbReference>
<sequence>MGRDIPAALAEARPQLPHGFRVSVAPPLGQDPALVAWLRSRRSVPYASVPYTSVPYASVPCASGTPPTLWILLAHGSQRPQAQTQLNALAQGLEMTLATFATDPSLATQVQRGIDQGCSQVGILPFFLFAGSITDAIAVQVEELQAQYPHLGWQVLPPLAQQPGFTTVLGQWLDRSWPQDWPQD</sequence>
<dbReference type="AlphaFoldDB" id="A0A0M2PUX4"/>
<gene>
    <name evidence="3" type="ORF">PROH_18480</name>
</gene>
<dbReference type="Proteomes" id="UP000034681">
    <property type="component" value="Unassembled WGS sequence"/>
</dbReference>
<dbReference type="EMBL" id="AJTX02000008">
    <property type="protein sequence ID" value="KKI98443.1"/>
    <property type="molecule type" value="Genomic_DNA"/>
</dbReference>
<name>A0A0M2PUX4_PROHO</name>
<protein>
    <recommendedName>
        <fullName evidence="5">Cobalamin biosynthesis protein CbiX</fullName>
    </recommendedName>
</protein>
<dbReference type="InterPro" id="IPR002762">
    <property type="entry name" value="CbiX-like"/>
</dbReference>
<dbReference type="InterPro" id="IPR050963">
    <property type="entry name" value="Sirohydro_Cobaltochel/CbiX"/>
</dbReference>
<proteinExistence type="predicted"/>
<evidence type="ECO:0000256" key="1">
    <source>
        <dbReference type="ARBA" id="ARBA00022723"/>
    </source>
</evidence>
<evidence type="ECO:0000256" key="2">
    <source>
        <dbReference type="ARBA" id="ARBA00023239"/>
    </source>
</evidence>
<keyword evidence="2" id="KW-0456">Lyase</keyword>
<dbReference type="STRING" id="317619.GCA_000332315_02594"/>
<dbReference type="Pfam" id="PF01903">
    <property type="entry name" value="CbiX"/>
    <property type="match status" value="1"/>
</dbReference>
<dbReference type="GO" id="GO:0046872">
    <property type="term" value="F:metal ion binding"/>
    <property type="evidence" value="ECO:0007669"/>
    <property type="project" value="UniProtKB-KW"/>
</dbReference>
<dbReference type="GO" id="GO:0016829">
    <property type="term" value="F:lyase activity"/>
    <property type="evidence" value="ECO:0007669"/>
    <property type="project" value="UniProtKB-KW"/>
</dbReference>